<dbReference type="PROSITE" id="PS51294">
    <property type="entry name" value="HTH_MYB"/>
    <property type="match status" value="1"/>
</dbReference>
<evidence type="ECO:0000259" key="3">
    <source>
        <dbReference type="PROSITE" id="PS51294"/>
    </source>
</evidence>
<evidence type="ECO:0000259" key="2">
    <source>
        <dbReference type="PROSITE" id="PS50090"/>
    </source>
</evidence>
<feature type="compositionally biased region" description="Low complexity" evidence="1">
    <location>
        <begin position="176"/>
        <end position="190"/>
    </location>
</feature>
<dbReference type="PROSITE" id="PS50090">
    <property type="entry name" value="MYB_LIKE"/>
    <property type="match status" value="2"/>
</dbReference>
<dbReference type="InterPro" id="IPR017930">
    <property type="entry name" value="Myb_dom"/>
</dbReference>
<dbReference type="GO" id="GO:0000981">
    <property type="term" value="F:DNA-binding transcription factor activity, RNA polymerase II-specific"/>
    <property type="evidence" value="ECO:0007669"/>
    <property type="project" value="TreeGrafter"/>
</dbReference>
<dbReference type="EMBL" id="PGGS01000771">
    <property type="protein sequence ID" value="PNH01884.1"/>
    <property type="molecule type" value="Genomic_DNA"/>
</dbReference>
<feature type="region of interest" description="Disordered" evidence="1">
    <location>
        <begin position="156"/>
        <end position="243"/>
    </location>
</feature>
<feature type="region of interest" description="Disordered" evidence="1">
    <location>
        <begin position="323"/>
        <end position="415"/>
    </location>
</feature>
<comment type="caution">
    <text evidence="4">The sequence shown here is derived from an EMBL/GenBank/DDBJ whole genome shotgun (WGS) entry which is preliminary data.</text>
</comment>
<dbReference type="SMART" id="SM00717">
    <property type="entry name" value="SANT"/>
    <property type="match status" value="2"/>
</dbReference>
<sequence length="623" mass="67306">MNRRYIESYDDTDTDDSTPQRSRRPRGGASRKRRSSDDSNSKLRKEPSKAWTQQETDYLVSVVAATSSSMESIDWQVVSQQLAGRTGKQCREKWKNDLRPNINKEPWSLKEEYVLALAHYQYGNRWSEVAHYLPTRPENTIKNRWWVAGGSGMGGDLWGQFDLQPPTPRGGGGGQQQQYQQLQPQQQQQLQHRHRQQQRDQAHAHRLEQDMLHSLQQQQQSHAATAPPQMHHAPPVPRAYPHPVVTTTTVTSLPPQAQAQAQGQAHGGAQHRPHSSGHGFPAQQHQQGLTQPSAQQEARGPPLGHPYAHLMAPHSGLAYPQQLQARDSDSHQLPLQLPGPPRGSLPLPPMPAPLQQQQQPGQQQQLHDMEQQQARRLPPPHPASVYGYGPSPPYGSPVRQSPSGKHGMPQPYAGALPQPGAPYGAGGLPYMVPMAVRSGGGLYKTAGAGRPGAPMAPEMLPYPLYGMPPGPPPHAQPAVYMDPGQHYARQPHPQQQLPLPLGSAGGAVHGPAHLAAQRGPPPPSYMYDHAPGMPYGMQLQHRQQLAPVKTEPLMYGNMDAANTVAPIPGGACAGTPPAGGGGAPPRAALGSSTPPAFPAPVAAVAAATSPVPVMGRMYSGPLQ</sequence>
<feature type="compositionally biased region" description="Low complexity" evidence="1">
    <location>
        <begin position="353"/>
        <end position="366"/>
    </location>
</feature>
<feature type="compositionally biased region" description="Basic residues" evidence="1">
    <location>
        <begin position="21"/>
        <end position="34"/>
    </location>
</feature>
<proteinExistence type="predicted"/>
<feature type="compositionally biased region" description="Basic and acidic residues" evidence="1">
    <location>
        <begin position="197"/>
        <end position="211"/>
    </location>
</feature>
<dbReference type="GO" id="GO:0000978">
    <property type="term" value="F:RNA polymerase II cis-regulatory region sequence-specific DNA binding"/>
    <property type="evidence" value="ECO:0007669"/>
    <property type="project" value="TreeGrafter"/>
</dbReference>
<dbReference type="CDD" id="cd00167">
    <property type="entry name" value="SANT"/>
    <property type="match status" value="2"/>
</dbReference>
<dbReference type="Proteomes" id="UP000236333">
    <property type="component" value="Unassembled WGS sequence"/>
</dbReference>
<feature type="compositionally biased region" description="Low complexity" evidence="1">
    <location>
        <begin position="212"/>
        <end position="224"/>
    </location>
</feature>
<organism evidence="4 5">
    <name type="scientific">Tetrabaena socialis</name>
    <dbReference type="NCBI Taxonomy" id="47790"/>
    <lineage>
        <taxon>Eukaryota</taxon>
        <taxon>Viridiplantae</taxon>
        <taxon>Chlorophyta</taxon>
        <taxon>core chlorophytes</taxon>
        <taxon>Chlorophyceae</taxon>
        <taxon>CS clade</taxon>
        <taxon>Chlamydomonadales</taxon>
        <taxon>Tetrabaenaceae</taxon>
        <taxon>Tetrabaena</taxon>
    </lineage>
</organism>
<name>A0A2J7ZNM9_9CHLO</name>
<feature type="compositionally biased region" description="Pro residues" evidence="1">
    <location>
        <begin position="337"/>
        <end position="352"/>
    </location>
</feature>
<dbReference type="OrthoDB" id="2143914at2759"/>
<reference evidence="4 5" key="1">
    <citation type="journal article" date="2017" name="Mol. Biol. Evol.">
        <title>The 4-celled Tetrabaena socialis nuclear genome reveals the essential components for genetic control of cell number at the origin of multicellularity in the volvocine lineage.</title>
        <authorList>
            <person name="Featherston J."/>
            <person name="Arakaki Y."/>
            <person name="Hanschen E.R."/>
            <person name="Ferris P.J."/>
            <person name="Michod R.E."/>
            <person name="Olson B.J.S.C."/>
            <person name="Nozaki H."/>
            <person name="Durand P.M."/>
        </authorList>
    </citation>
    <scope>NUCLEOTIDE SEQUENCE [LARGE SCALE GENOMIC DNA]</scope>
    <source>
        <strain evidence="4 5">NIES-571</strain>
    </source>
</reference>
<feature type="compositionally biased region" description="Basic and acidic residues" evidence="1">
    <location>
        <begin position="35"/>
        <end position="48"/>
    </location>
</feature>
<evidence type="ECO:0000256" key="1">
    <source>
        <dbReference type="SAM" id="MobiDB-lite"/>
    </source>
</evidence>
<dbReference type="InterPro" id="IPR050560">
    <property type="entry name" value="MYB_TF"/>
</dbReference>
<feature type="compositionally biased region" description="Low complexity" evidence="1">
    <location>
        <begin position="257"/>
        <end position="268"/>
    </location>
</feature>
<dbReference type="SUPFAM" id="SSF46689">
    <property type="entry name" value="Homeodomain-like"/>
    <property type="match status" value="2"/>
</dbReference>
<dbReference type="InterPro" id="IPR009057">
    <property type="entry name" value="Homeodomain-like_sf"/>
</dbReference>
<evidence type="ECO:0000313" key="4">
    <source>
        <dbReference type="EMBL" id="PNH01884.1"/>
    </source>
</evidence>
<feature type="region of interest" description="Disordered" evidence="1">
    <location>
        <begin position="257"/>
        <end position="311"/>
    </location>
</feature>
<protein>
    <submittedName>
        <fullName evidence="4">Myb-related protein 3R-1</fullName>
    </submittedName>
</protein>
<accession>A0A2J7ZNM9</accession>
<evidence type="ECO:0000313" key="5">
    <source>
        <dbReference type="Proteomes" id="UP000236333"/>
    </source>
</evidence>
<feature type="region of interest" description="Disordered" evidence="1">
    <location>
        <begin position="1"/>
        <end position="50"/>
    </location>
</feature>
<feature type="domain" description="Myb-like" evidence="2">
    <location>
        <begin position="99"/>
        <end position="145"/>
    </location>
</feature>
<feature type="domain" description="HTH myb-type" evidence="3">
    <location>
        <begin position="99"/>
        <end position="145"/>
    </location>
</feature>
<dbReference type="InterPro" id="IPR001005">
    <property type="entry name" value="SANT/Myb"/>
</dbReference>
<dbReference type="Pfam" id="PF13921">
    <property type="entry name" value="Myb_DNA-bind_6"/>
    <property type="match status" value="1"/>
</dbReference>
<dbReference type="AlphaFoldDB" id="A0A2J7ZNM9"/>
<feature type="domain" description="Myb-like" evidence="2">
    <location>
        <begin position="51"/>
        <end position="98"/>
    </location>
</feature>
<feature type="compositionally biased region" description="Polar residues" evidence="1">
    <location>
        <begin position="283"/>
        <end position="296"/>
    </location>
</feature>
<dbReference type="GO" id="GO:0005634">
    <property type="term" value="C:nucleus"/>
    <property type="evidence" value="ECO:0007669"/>
    <property type="project" value="TreeGrafter"/>
</dbReference>
<dbReference type="Gene3D" id="1.10.10.60">
    <property type="entry name" value="Homeodomain-like"/>
    <property type="match status" value="2"/>
</dbReference>
<dbReference type="PANTHER" id="PTHR45614">
    <property type="entry name" value="MYB PROTEIN-RELATED"/>
    <property type="match status" value="1"/>
</dbReference>
<keyword evidence="5" id="KW-1185">Reference proteome</keyword>
<dbReference type="PANTHER" id="PTHR45614:SF218">
    <property type="entry name" value="TRANSCRIPTION FACTOR MYB119-RELATED"/>
    <property type="match status" value="1"/>
</dbReference>
<gene>
    <name evidence="4" type="ORF">TSOC_012187</name>
</gene>